<keyword evidence="2" id="KW-0812">Transmembrane</keyword>
<name>A0ABV8JAA3_9BACL</name>
<dbReference type="EC" id="3.4.23.43" evidence="4"/>
<comment type="similarity">
    <text evidence="1">Belongs to the peptidase A24 family.</text>
</comment>
<dbReference type="EMBL" id="JBHSAP010000004">
    <property type="protein sequence ID" value="MFC4075484.1"/>
    <property type="molecule type" value="Genomic_DNA"/>
</dbReference>
<dbReference type="Pfam" id="PF01478">
    <property type="entry name" value="Peptidase_A24"/>
    <property type="match status" value="1"/>
</dbReference>
<dbReference type="Proteomes" id="UP001595843">
    <property type="component" value="Unassembled WGS sequence"/>
</dbReference>
<organism evidence="4 5">
    <name type="scientific">Salinithrix halophila</name>
    <dbReference type="NCBI Taxonomy" id="1485204"/>
    <lineage>
        <taxon>Bacteria</taxon>
        <taxon>Bacillati</taxon>
        <taxon>Bacillota</taxon>
        <taxon>Bacilli</taxon>
        <taxon>Bacillales</taxon>
        <taxon>Thermoactinomycetaceae</taxon>
        <taxon>Salinithrix</taxon>
    </lineage>
</organism>
<dbReference type="InterPro" id="IPR050882">
    <property type="entry name" value="Prepilin_peptidase/N-MTase"/>
</dbReference>
<feature type="domain" description="Prepilin type IV endopeptidase peptidase" evidence="3">
    <location>
        <begin position="10"/>
        <end position="112"/>
    </location>
</feature>
<evidence type="ECO:0000256" key="2">
    <source>
        <dbReference type="SAM" id="Phobius"/>
    </source>
</evidence>
<dbReference type="PANTHER" id="PTHR30487:SF0">
    <property type="entry name" value="PREPILIN LEADER PEPTIDASE_N-METHYLTRANSFERASE-RELATED"/>
    <property type="match status" value="1"/>
</dbReference>
<dbReference type="Gene3D" id="1.20.120.1220">
    <property type="match status" value="1"/>
</dbReference>
<feature type="transmembrane region" description="Helical" evidence="2">
    <location>
        <begin position="96"/>
        <end position="119"/>
    </location>
</feature>
<feature type="transmembrane region" description="Helical" evidence="2">
    <location>
        <begin position="54"/>
        <end position="76"/>
    </location>
</feature>
<keyword evidence="2" id="KW-1133">Transmembrane helix</keyword>
<dbReference type="RefSeq" id="WP_380701443.1">
    <property type="nucleotide sequence ID" value="NZ_JBHSAP010000004.1"/>
</dbReference>
<dbReference type="PANTHER" id="PTHR30487">
    <property type="entry name" value="TYPE 4 PREPILIN-LIKE PROTEINS LEADER PEPTIDE-PROCESSING ENZYME"/>
    <property type="match status" value="1"/>
</dbReference>
<proteinExistence type="inferred from homology"/>
<keyword evidence="2" id="KW-0472">Membrane</keyword>
<protein>
    <submittedName>
        <fullName evidence="4">Prepilin peptidase</fullName>
        <ecNumber evidence="4">3.4.23.43</ecNumber>
    </submittedName>
</protein>
<keyword evidence="4" id="KW-0378">Hydrolase</keyword>
<comment type="caution">
    <text evidence="4">The sequence shown here is derived from an EMBL/GenBank/DDBJ whole genome shotgun (WGS) entry which is preliminary data.</text>
</comment>
<dbReference type="InterPro" id="IPR000045">
    <property type="entry name" value="Prepilin_IV_endopep_pep"/>
</dbReference>
<sequence>MTIHLLFGALVVILLAATYTDLRERLIYDRFVLSGLVFALGVHLYHNDLPWSEYLLTGVGAFLFLAVVAVLTKGSAIGGGDIKLFAMIGFMLGLQWFLWIFILSHVLAGLFIMGAKLFFPKKFTFKTEFPFAPFILSGTIGTYFLI</sequence>
<dbReference type="GO" id="GO:0004190">
    <property type="term" value="F:aspartic-type endopeptidase activity"/>
    <property type="evidence" value="ECO:0007669"/>
    <property type="project" value="UniProtKB-EC"/>
</dbReference>
<feature type="transmembrane region" description="Helical" evidence="2">
    <location>
        <begin position="26"/>
        <end position="45"/>
    </location>
</feature>
<keyword evidence="5" id="KW-1185">Reference proteome</keyword>
<reference evidence="5" key="1">
    <citation type="journal article" date="2019" name="Int. J. Syst. Evol. Microbiol.">
        <title>The Global Catalogue of Microorganisms (GCM) 10K type strain sequencing project: providing services to taxonomists for standard genome sequencing and annotation.</title>
        <authorList>
            <consortium name="The Broad Institute Genomics Platform"/>
            <consortium name="The Broad Institute Genome Sequencing Center for Infectious Disease"/>
            <person name="Wu L."/>
            <person name="Ma J."/>
        </authorList>
    </citation>
    <scope>NUCLEOTIDE SEQUENCE [LARGE SCALE GENOMIC DNA]</scope>
    <source>
        <strain evidence="5">IBRC-M 10813</strain>
    </source>
</reference>
<accession>A0ABV8JAA3</accession>
<evidence type="ECO:0000313" key="5">
    <source>
        <dbReference type="Proteomes" id="UP001595843"/>
    </source>
</evidence>
<evidence type="ECO:0000259" key="3">
    <source>
        <dbReference type="Pfam" id="PF01478"/>
    </source>
</evidence>
<evidence type="ECO:0000256" key="1">
    <source>
        <dbReference type="ARBA" id="ARBA00005801"/>
    </source>
</evidence>
<gene>
    <name evidence="4" type="ORF">ACFOUO_01515</name>
</gene>
<evidence type="ECO:0000313" key="4">
    <source>
        <dbReference type="EMBL" id="MFC4075484.1"/>
    </source>
</evidence>